<dbReference type="AlphaFoldDB" id="A0A975BAK2"/>
<name>A0A975BAK2_9BACT</name>
<evidence type="ECO:0000313" key="2">
    <source>
        <dbReference type="Proteomes" id="UP000663720"/>
    </source>
</evidence>
<gene>
    <name evidence="1" type="ORF">dnl_41010</name>
</gene>
<proteinExistence type="predicted"/>
<dbReference type="KEGG" id="dli:dnl_41010"/>
<evidence type="ECO:0000313" key="1">
    <source>
        <dbReference type="EMBL" id="QTA81752.1"/>
    </source>
</evidence>
<organism evidence="1 2">
    <name type="scientific">Desulfonema limicola</name>
    <dbReference type="NCBI Taxonomy" id="45656"/>
    <lineage>
        <taxon>Bacteria</taxon>
        <taxon>Pseudomonadati</taxon>
        <taxon>Thermodesulfobacteriota</taxon>
        <taxon>Desulfobacteria</taxon>
        <taxon>Desulfobacterales</taxon>
        <taxon>Desulfococcaceae</taxon>
        <taxon>Desulfonema</taxon>
    </lineage>
</organism>
<sequence length="47" mass="5473">MSRILLSIHITGNFENLKSNHCAIIDKFKKSDKYIIINPLKSAKWSR</sequence>
<keyword evidence="2" id="KW-1185">Reference proteome</keyword>
<protein>
    <submittedName>
        <fullName evidence="1">Uncharacterized protein</fullName>
    </submittedName>
</protein>
<dbReference type="Proteomes" id="UP000663720">
    <property type="component" value="Chromosome"/>
</dbReference>
<reference evidence="1" key="1">
    <citation type="journal article" date="2021" name="Microb. Physiol.">
        <title>Proteogenomic Insights into the Physiology of Marine, Sulfate-Reducing, Filamentous Desulfonema limicola and Desulfonema magnum.</title>
        <authorList>
            <person name="Schnaars V."/>
            <person name="Wohlbrand L."/>
            <person name="Scheve S."/>
            <person name="Hinrichs C."/>
            <person name="Reinhardt R."/>
            <person name="Rabus R."/>
        </authorList>
    </citation>
    <scope>NUCLEOTIDE SEQUENCE</scope>
    <source>
        <strain evidence="1">5ac10</strain>
    </source>
</reference>
<accession>A0A975BAK2</accession>
<dbReference type="EMBL" id="CP061799">
    <property type="protein sequence ID" value="QTA81752.1"/>
    <property type="molecule type" value="Genomic_DNA"/>
</dbReference>